<dbReference type="Pfam" id="PF24864">
    <property type="entry name" value="DUF7730"/>
    <property type="match status" value="1"/>
</dbReference>
<dbReference type="EMBL" id="RIBY02002600">
    <property type="protein sequence ID" value="KAH9808630.1"/>
    <property type="molecule type" value="Genomic_DNA"/>
</dbReference>
<comment type="caution">
    <text evidence="2">The sequence shown here is derived from an EMBL/GenBank/DDBJ whole genome shotgun (WGS) entry which is preliminary data.</text>
</comment>
<reference evidence="2 3" key="1">
    <citation type="journal article" date="2018" name="IMA Fungus">
        <title>IMA Genome-F 10: Nine draft genome sequences of Claviceps purpurea s.lat., including C. arundinis, C. humidiphila, and C. cf. spartinae, pseudomolecules for the pitch canker pathogen Fusarium circinatum, draft genome of Davidsoniella eucalypti, Grosmannia galeiformis, Quambalaria eucalypti, and Teratosphaeria destructans.</title>
        <authorList>
            <person name="Wingfield B.D."/>
            <person name="Liu M."/>
            <person name="Nguyen H.D."/>
            <person name="Lane F.A."/>
            <person name="Morgan S.W."/>
            <person name="De Vos L."/>
            <person name="Wilken P.M."/>
            <person name="Duong T.A."/>
            <person name="Aylward J."/>
            <person name="Coetzee M.P."/>
            <person name="Dadej K."/>
            <person name="De Beer Z.W."/>
            <person name="Findlay W."/>
            <person name="Havenga M."/>
            <person name="Kolarik M."/>
            <person name="Menzies J.G."/>
            <person name="Naidoo K."/>
            <person name="Pochopski O."/>
            <person name="Shoukouhi P."/>
            <person name="Santana Q.C."/>
            <person name="Seifert K.A."/>
            <person name="Soal N."/>
            <person name="Steenkamp E.T."/>
            <person name="Tatham C.T."/>
            <person name="van der Nest M.A."/>
            <person name="Wingfield M.J."/>
        </authorList>
    </citation>
    <scope>NUCLEOTIDE SEQUENCE [LARGE SCALE GENOMIC DNA]</scope>
    <source>
        <strain evidence="2">CMW44962</strain>
    </source>
</reference>
<keyword evidence="3" id="KW-1185">Reference proteome</keyword>
<dbReference type="PANTHER" id="PTHR42085:SF8">
    <property type="entry name" value="F-BOX DOMAIN-CONTAINING PROTEIN"/>
    <property type="match status" value="1"/>
</dbReference>
<feature type="domain" description="DUF7730" evidence="1">
    <location>
        <begin position="110"/>
        <end position="228"/>
    </location>
</feature>
<gene>
    <name evidence="2" type="ORF">Tdes44962_MAKER06286</name>
</gene>
<dbReference type="PANTHER" id="PTHR42085">
    <property type="entry name" value="F-BOX DOMAIN-CONTAINING PROTEIN"/>
    <property type="match status" value="1"/>
</dbReference>
<evidence type="ECO:0000313" key="2">
    <source>
        <dbReference type="EMBL" id="KAH9808630.1"/>
    </source>
</evidence>
<evidence type="ECO:0000259" key="1">
    <source>
        <dbReference type="Pfam" id="PF24864"/>
    </source>
</evidence>
<dbReference type="OrthoDB" id="5272396at2759"/>
<sequence>MPRTRQQTGAVATRCYAEFDDEDLETGDARDERYSGLHERGKKSRTGDDGFTLWTASSRWNNKASKYAQVVEVHHGEEFKLEPMLMTEGPLKGRRVLVLEPVVRTEHFRFLDLPPELRSMIYDLVLVHQSGKVDIQTYQPRGFDRRPVQKGYTEQRNHWKQRWDRDAGKWDNQIPSAASMLRVNKQMLGETAPILYGRHTFRFDKMSDAHCFLRTISSMRKHLRHLNFGTICHYWGCYNKKSTPAIFRMLVDAKQLQSIAICHKWVCGRIPRHWQCKCPDPEVFVADSASLLRAVHKRQKELETGPAAVSLFRVQGGTTCNPCENATGTATGECSCRSKKCDSLDQHNKDVRSKLRKLVREQLSIKA</sequence>
<evidence type="ECO:0000313" key="3">
    <source>
        <dbReference type="Proteomes" id="UP001138500"/>
    </source>
</evidence>
<dbReference type="Proteomes" id="UP001138500">
    <property type="component" value="Unassembled WGS sequence"/>
</dbReference>
<organism evidence="2 3">
    <name type="scientific">Teratosphaeria destructans</name>
    <dbReference type="NCBI Taxonomy" id="418781"/>
    <lineage>
        <taxon>Eukaryota</taxon>
        <taxon>Fungi</taxon>
        <taxon>Dikarya</taxon>
        <taxon>Ascomycota</taxon>
        <taxon>Pezizomycotina</taxon>
        <taxon>Dothideomycetes</taxon>
        <taxon>Dothideomycetidae</taxon>
        <taxon>Mycosphaerellales</taxon>
        <taxon>Teratosphaeriaceae</taxon>
        <taxon>Teratosphaeria</taxon>
    </lineage>
</organism>
<name>A0A9W7VXK7_9PEZI</name>
<dbReference type="InterPro" id="IPR056632">
    <property type="entry name" value="DUF7730"/>
</dbReference>
<accession>A0A9W7VXK7</accession>
<dbReference type="InterPro" id="IPR038883">
    <property type="entry name" value="AN11006-like"/>
</dbReference>
<proteinExistence type="predicted"/>
<reference evidence="2 3" key="2">
    <citation type="journal article" date="2021" name="Curr. Genet.">
        <title>Genetic response to nitrogen starvation in the aggressive Eucalyptus foliar pathogen Teratosphaeria destructans.</title>
        <authorList>
            <person name="Havenga M."/>
            <person name="Wingfield B.D."/>
            <person name="Wingfield M.J."/>
            <person name="Dreyer L.L."/>
            <person name="Roets F."/>
            <person name="Aylward J."/>
        </authorList>
    </citation>
    <scope>NUCLEOTIDE SEQUENCE [LARGE SCALE GENOMIC DNA]</scope>
    <source>
        <strain evidence="2">CMW44962</strain>
    </source>
</reference>
<protein>
    <recommendedName>
        <fullName evidence="1">DUF7730 domain-containing protein</fullName>
    </recommendedName>
</protein>
<dbReference type="AlphaFoldDB" id="A0A9W7VXK7"/>